<dbReference type="PROSITE" id="PS51674">
    <property type="entry name" value="4FE4S_WBL"/>
    <property type="match status" value="1"/>
</dbReference>
<dbReference type="RefSeq" id="WP_344415563.1">
    <property type="nucleotide sequence ID" value="NZ_BAAAQK010000005.1"/>
</dbReference>
<evidence type="ECO:0000256" key="10">
    <source>
        <dbReference type="ARBA" id="ARBA00023163"/>
    </source>
</evidence>
<comment type="PTM">
    <text evidence="11">The Fe-S cluster can be nitrosylated by nitric oxide (NO).</text>
</comment>
<keyword evidence="9 11" id="KW-1015">Disulfide bond</keyword>
<dbReference type="Proteomes" id="UP001500449">
    <property type="component" value="Unassembled WGS sequence"/>
</dbReference>
<keyword evidence="3 11" id="KW-0004">4Fe-4S</keyword>
<comment type="subcellular location">
    <subcellularLocation>
        <location evidence="1 11">Cytoplasm</location>
    </subcellularLocation>
</comment>
<keyword evidence="5 11" id="KW-0408">Iron</keyword>
<evidence type="ECO:0000256" key="5">
    <source>
        <dbReference type="ARBA" id="ARBA00023004"/>
    </source>
</evidence>
<feature type="binding site" evidence="11">
    <location>
        <position position="51"/>
    </location>
    <ligand>
        <name>[4Fe-4S] cluster</name>
        <dbReference type="ChEBI" id="CHEBI:49883"/>
    </ligand>
</feature>
<gene>
    <name evidence="11" type="primary">whiB</name>
    <name evidence="13" type="ORF">GCM10009836_24080</name>
</gene>
<evidence type="ECO:0000256" key="7">
    <source>
        <dbReference type="ARBA" id="ARBA00023015"/>
    </source>
</evidence>
<comment type="function">
    <text evidence="11">Acts as a transcriptional regulator. Probably redox-responsive. The apo- but not holo-form probably binds DNA.</text>
</comment>
<evidence type="ECO:0000256" key="3">
    <source>
        <dbReference type="ARBA" id="ARBA00022485"/>
    </source>
</evidence>
<keyword evidence="4 11" id="KW-0479">Metal-binding</keyword>
<evidence type="ECO:0000256" key="11">
    <source>
        <dbReference type="HAMAP-Rule" id="MF_01479"/>
    </source>
</evidence>
<evidence type="ECO:0000313" key="13">
    <source>
        <dbReference type="EMBL" id="GAA1843890.1"/>
    </source>
</evidence>
<feature type="domain" description="4Fe-4S Wbl-type" evidence="12">
    <location>
        <begin position="24"/>
        <end position="81"/>
    </location>
</feature>
<reference evidence="13 14" key="1">
    <citation type="journal article" date="2019" name="Int. J. Syst. Evol. Microbiol.">
        <title>The Global Catalogue of Microorganisms (GCM) 10K type strain sequencing project: providing services to taxonomists for standard genome sequencing and annotation.</title>
        <authorList>
            <consortium name="The Broad Institute Genomics Platform"/>
            <consortium name="The Broad Institute Genome Sequencing Center for Infectious Disease"/>
            <person name="Wu L."/>
            <person name="Ma J."/>
        </authorList>
    </citation>
    <scope>NUCLEOTIDE SEQUENCE [LARGE SCALE GENOMIC DNA]</scope>
    <source>
        <strain evidence="13 14">JCM 16009</strain>
    </source>
</reference>
<keyword evidence="14" id="KW-1185">Reference proteome</keyword>
<feature type="binding site" evidence="11">
    <location>
        <position position="57"/>
    </location>
    <ligand>
        <name>[4Fe-4S] cluster</name>
        <dbReference type="ChEBI" id="CHEBI:49883"/>
    </ligand>
</feature>
<dbReference type="InterPro" id="IPR003482">
    <property type="entry name" value="Whib"/>
</dbReference>
<protein>
    <recommendedName>
        <fullName evidence="11">Transcriptional regulator WhiB</fullName>
    </recommendedName>
</protein>
<dbReference type="Pfam" id="PF02467">
    <property type="entry name" value="Whib"/>
    <property type="match status" value="1"/>
</dbReference>
<evidence type="ECO:0000256" key="4">
    <source>
        <dbReference type="ARBA" id="ARBA00022723"/>
    </source>
</evidence>
<evidence type="ECO:0000256" key="8">
    <source>
        <dbReference type="ARBA" id="ARBA00023125"/>
    </source>
</evidence>
<sequence length="103" mass="11526">MDTRELFEALFGQDIDPDWKVDAGCQEVGTDLFFPDEGEKVPHVKAICRACGVQPECLATAIATGEAYGIWGGFTHRERLGLIREMRAAGFEVPRWRKARRSA</sequence>
<evidence type="ECO:0000256" key="1">
    <source>
        <dbReference type="ARBA" id="ARBA00004496"/>
    </source>
</evidence>
<keyword evidence="7 11" id="KW-0805">Transcription regulation</keyword>
<accession>A0ABN2MZP9</accession>
<feature type="binding site" evidence="11">
    <location>
        <position position="25"/>
    </location>
    <ligand>
        <name>[4Fe-4S] cluster</name>
        <dbReference type="ChEBI" id="CHEBI:49883"/>
    </ligand>
</feature>
<evidence type="ECO:0000313" key="14">
    <source>
        <dbReference type="Proteomes" id="UP001500449"/>
    </source>
</evidence>
<keyword evidence="6 11" id="KW-0411">Iron-sulfur</keyword>
<dbReference type="InterPro" id="IPR034768">
    <property type="entry name" value="4FE4S_WBL"/>
</dbReference>
<evidence type="ECO:0000259" key="12">
    <source>
        <dbReference type="PROSITE" id="PS51674"/>
    </source>
</evidence>
<proteinExistence type="inferred from homology"/>
<dbReference type="EMBL" id="BAAAQK010000005">
    <property type="protein sequence ID" value="GAA1843890.1"/>
    <property type="molecule type" value="Genomic_DNA"/>
</dbReference>
<comment type="caution">
    <text evidence="13">The sequence shown here is derived from an EMBL/GenBank/DDBJ whole genome shotgun (WGS) entry which is preliminary data.</text>
</comment>
<dbReference type="HAMAP" id="MF_01479">
    <property type="entry name" value="WhiB"/>
    <property type="match status" value="1"/>
</dbReference>
<keyword evidence="11" id="KW-0963">Cytoplasm</keyword>
<keyword evidence="8 11" id="KW-0238">DNA-binding</keyword>
<name>A0ABN2MZP9_9PSEU</name>
<organism evidence="13 14">
    <name type="scientific">Pseudonocardia ailaonensis</name>
    <dbReference type="NCBI Taxonomy" id="367279"/>
    <lineage>
        <taxon>Bacteria</taxon>
        <taxon>Bacillati</taxon>
        <taxon>Actinomycetota</taxon>
        <taxon>Actinomycetes</taxon>
        <taxon>Pseudonocardiales</taxon>
        <taxon>Pseudonocardiaceae</taxon>
        <taxon>Pseudonocardia</taxon>
    </lineage>
</organism>
<comment type="cofactor">
    <cofactor evidence="11">
        <name>[4Fe-4S] cluster</name>
        <dbReference type="ChEBI" id="CHEBI:49883"/>
    </cofactor>
    <text evidence="11">Binds 1 [4Fe-4S] cluster per subunit. Following nitrosylation of the [4Fe-4S] cluster binds 1 [4Fe-8(NO)] cluster per subunit.</text>
</comment>
<comment type="PTM">
    <text evidence="11">Upon Fe-S cluster removal intramolecular disulfide bonds are formed.</text>
</comment>
<dbReference type="PANTHER" id="PTHR38839">
    <property type="entry name" value="TRANSCRIPTIONAL REGULATOR WHID-RELATED"/>
    <property type="match status" value="1"/>
</dbReference>
<comment type="similarity">
    <text evidence="2 11">Belongs to the WhiB family.</text>
</comment>
<keyword evidence="10 11" id="KW-0804">Transcription</keyword>
<evidence type="ECO:0000256" key="9">
    <source>
        <dbReference type="ARBA" id="ARBA00023157"/>
    </source>
</evidence>
<evidence type="ECO:0000256" key="2">
    <source>
        <dbReference type="ARBA" id="ARBA00006597"/>
    </source>
</evidence>
<feature type="binding site" evidence="11">
    <location>
        <position position="48"/>
    </location>
    <ligand>
        <name>[4Fe-4S] cluster</name>
        <dbReference type="ChEBI" id="CHEBI:49883"/>
    </ligand>
</feature>
<evidence type="ECO:0000256" key="6">
    <source>
        <dbReference type="ARBA" id="ARBA00023014"/>
    </source>
</evidence>